<comment type="caution">
    <text evidence="1">The sequence shown here is derived from an EMBL/GenBank/DDBJ whole genome shotgun (WGS) entry which is preliminary data.</text>
</comment>
<organism evidence="1 2">
    <name type="scientific">Elysia marginata</name>
    <dbReference type="NCBI Taxonomy" id="1093978"/>
    <lineage>
        <taxon>Eukaryota</taxon>
        <taxon>Metazoa</taxon>
        <taxon>Spiralia</taxon>
        <taxon>Lophotrochozoa</taxon>
        <taxon>Mollusca</taxon>
        <taxon>Gastropoda</taxon>
        <taxon>Heterobranchia</taxon>
        <taxon>Euthyneura</taxon>
        <taxon>Panpulmonata</taxon>
        <taxon>Sacoglossa</taxon>
        <taxon>Placobranchoidea</taxon>
        <taxon>Plakobranchidae</taxon>
        <taxon>Elysia</taxon>
    </lineage>
</organism>
<proteinExistence type="predicted"/>
<dbReference type="AlphaFoldDB" id="A0AAV4EVC3"/>
<name>A0AAV4EVC3_9GAST</name>
<dbReference type="Proteomes" id="UP000762676">
    <property type="component" value="Unassembled WGS sequence"/>
</dbReference>
<accession>A0AAV4EVC3</accession>
<sequence length="142" mass="15577">MCPSCQQPDGAERCMCCVYRQLGKRAGSDGHTGPAQEQTGLGQVYLRTSPMSAALRESAMPDGLREYPLPAGLREFLMAAGLRESPMPSILRKFPTPVAKSDRLSLNTGYRPAVLQSKPIGLTQNQLQEKLLQVEKLAEIFQ</sequence>
<keyword evidence="2" id="KW-1185">Reference proteome</keyword>
<evidence type="ECO:0000313" key="2">
    <source>
        <dbReference type="Proteomes" id="UP000762676"/>
    </source>
</evidence>
<dbReference type="EMBL" id="BMAT01007480">
    <property type="protein sequence ID" value="GFR65107.1"/>
    <property type="molecule type" value="Genomic_DNA"/>
</dbReference>
<reference evidence="1 2" key="1">
    <citation type="journal article" date="2021" name="Elife">
        <title>Chloroplast acquisition without the gene transfer in kleptoplastic sea slugs, Plakobranchus ocellatus.</title>
        <authorList>
            <person name="Maeda T."/>
            <person name="Takahashi S."/>
            <person name="Yoshida T."/>
            <person name="Shimamura S."/>
            <person name="Takaki Y."/>
            <person name="Nagai Y."/>
            <person name="Toyoda A."/>
            <person name="Suzuki Y."/>
            <person name="Arimoto A."/>
            <person name="Ishii H."/>
            <person name="Satoh N."/>
            <person name="Nishiyama T."/>
            <person name="Hasebe M."/>
            <person name="Maruyama T."/>
            <person name="Minagawa J."/>
            <person name="Obokata J."/>
            <person name="Shigenobu S."/>
        </authorList>
    </citation>
    <scope>NUCLEOTIDE SEQUENCE [LARGE SCALE GENOMIC DNA]</scope>
</reference>
<protein>
    <submittedName>
        <fullName evidence="1">Uncharacterized protein</fullName>
    </submittedName>
</protein>
<evidence type="ECO:0000313" key="1">
    <source>
        <dbReference type="EMBL" id="GFR65107.1"/>
    </source>
</evidence>
<gene>
    <name evidence="1" type="ORF">ElyMa_003648200</name>
</gene>